<evidence type="ECO:0000256" key="1">
    <source>
        <dbReference type="SAM" id="Phobius"/>
    </source>
</evidence>
<protein>
    <recommendedName>
        <fullName evidence="4">LPS glycosyltransferase</fullName>
    </recommendedName>
</protein>
<evidence type="ECO:0008006" key="4">
    <source>
        <dbReference type="Google" id="ProtNLM"/>
    </source>
</evidence>
<name>A0A9P4MTW6_9PLEO</name>
<feature type="transmembrane region" description="Helical" evidence="1">
    <location>
        <begin position="7"/>
        <end position="24"/>
    </location>
</feature>
<feature type="transmembrane region" description="Helical" evidence="1">
    <location>
        <begin position="44"/>
        <end position="62"/>
    </location>
</feature>
<dbReference type="Proteomes" id="UP000799536">
    <property type="component" value="Unassembled WGS sequence"/>
</dbReference>
<evidence type="ECO:0000313" key="3">
    <source>
        <dbReference type="Proteomes" id="UP000799536"/>
    </source>
</evidence>
<keyword evidence="3" id="KW-1185">Reference proteome</keyword>
<feature type="transmembrane region" description="Helical" evidence="1">
    <location>
        <begin position="74"/>
        <end position="93"/>
    </location>
</feature>
<accession>A0A9P4MTW6</accession>
<comment type="caution">
    <text evidence="2">The sequence shown here is derived from an EMBL/GenBank/DDBJ whole genome shotgun (WGS) entry which is preliminary data.</text>
</comment>
<proteinExistence type="predicted"/>
<keyword evidence="1" id="KW-0472">Membrane</keyword>
<evidence type="ECO:0000313" key="2">
    <source>
        <dbReference type="EMBL" id="KAF2196520.1"/>
    </source>
</evidence>
<organism evidence="2 3">
    <name type="scientific">Delitschia confertaspora ATCC 74209</name>
    <dbReference type="NCBI Taxonomy" id="1513339"/>
    <lineage>
        <taxon>Eukaryota</taxon>
        <taxon>Fungi</taxon>
        <taxon>Dikarya</taxon>
        <taxon>Ascomycota</taxon>
        <taxon>Pezizomycotina</taxon>
        <taxon>Dothideomycetes</taxon>
        <taxon>Pleosporomycetidae</taxon>
        <taxon>Pleosporales</taxon>
        <taxon>Delitschiaceae</taxon>
        <taxon>Delitschia</taxon>
    </lineage>
</organism>
<gene>
    <name evidence="2" type="ORF">GQ43DRAFT_404931</name>
</gene>
<dbReference type="EMBL" id="ML994372">
    <property type="protein sequence ID" value="KAF2196520.1"/>
    <property type="molecule type" value="Genomic_DNA"/>
</dbReference>
<reference evidence="2" key="1">
    <citation type="journal article" date="2020" name="Stud. Mycol.">
        <title>101 Dothideomycetes genomes: a test case for predicting lifestyles and emergence of pathogens.</title>
        <authorList>
            <person name="Haridas S."/>
            <person name="Albert R."/>
            <person name="Binder M."/>
            <person name="Bloem J."/>
            <person name="Labutti K."/>
            <person name="Salamov A."/>
            <person name="Andreopoulos B."/>
            <person name="Baker S."/>
            <person name="Barry K."/>
            <person name="Bills G."/>
            <person name="Bluhm B."/>
            <person name="Cannon C."/>
            <person name="Castanera R."/>
            <person name="Culley D."/>
            <person name="Daum C."/>
            <person name="Ezra D."/>
            <person name="Gonzalez J."/>
            <person name="Henrissat B."/>
            <person name="Kuo A."/>
            <person name="Liang C."/>
            <person name="Lipzen A."/>
            <person name="Lutzoni F."/>
            <person name="Magnuson J."/>
            <person name="Mondo S."/>
            <person name="Nolan M."/>
            <person name="Ohm R."/>
            <person name="Pangilinan J."/>
            <person name="Park H.-J."/>
            <person name="Ramirez L."/>
            <person name="Alfaro M."/>
            <person name="Sun H."/>
            <person name="Tritt A."/>
            <person name="Yoshinaga Y."/>
            <person name="Zwiers L.-H."/>
            <person name="Turgeon B."/>
            <person name="Goodwin S."/>
            <person name="Spatafora J."/>
            <person name="Crous P."/>
            <person name="Grigoriev I."/>
        </authorList>
    </citation>
    <scope>NUCLEOTIDE SEQUENCE</scope>
    <source>
        <strain evidence="2">ATCC 74209</strain>
    </source>
</reference>
<dbReference type="OrthoDB" id="47375at2759"/>
<keyword evidence="1" id="KW-1133">Transmembrane helix</keyword>
<keyword evidence="1" id="KW-0812">Transmembrane</keyword>
<dbReference type="AlphaFoldDB" id="A0A9P4MTW6"/>
<sequence>MDSPMKRFLFYISACLAFVVLLLLRPTDWDFIPLLHQAAPSLSTIAEATIANSTLGFGAVVAVSHAKSPRQKDLLYAANLTGITITIPAQPVWTDEDLRSFRSPEKSRISKGSALAWMGHLNALRWFLDSPLETALVLEDDVDWDIRLRTTQIPLAAATIRQLLGNSSTLDYWGSLTWEILYLGHCGDMLKPSRLETLAHQTYEDTTLPPTERLHSRTSKLLLDLGIPEHTRLAHRSYFPLCTFGYAVTRASAQKILDSYNKEGENGCQAFDVRILEACRDHDWKCYTINPELFHHIDAPSEIANVDKGKVEEGEEKLKRLKGTQNLACGARQQGFVVEGEEGKGWLRREVGEKGMCLMDLMEEDMGRWP</sequence>